<keyword evidence="7" id="KW-1185">Reference proteome</keyword>
<evidence type="ECO:0000313" key="7">
    <source>
        <dbReference type="Proteomes" id="UP001474181"/>
    </source>
</evidence>
<accession>A0ABV1XBQ9</accession>
<dbReference type="Pfam" id="PF00440">
    <property type="entry name" value="TetR_N"/>
    <property type="match status" value="1"/>
</dbReference>
<evidence type="ECO:0000259" key="5">
    <source>
        <dbReference type="PROSITE" id="PS50977"/>
    </source>
</evidence>
<evidence type="ECO:0000256" key="2">
    <source>
        <dbReference type="ARBA" id="ARBA00023125"/>
    </source>
</evidence>
<feature type="DNA-binding region" description="H-T-H motif" evidence="4">
    <location>
        <begin position="34"/>
        <end position="53"/>
    </location>
</feature>
<evidence type="ECO:0000256" key="1">
    <source>
        <dbReference type="ARBA" id="ARBA00023015"/>
    </source>
</evidence>
<keyword evidence="2 4" id="KW-0238">DNA-binding</keyword>
<reference evidence="6 7" key="1">
    <citation type="submission" date="2024-06" db="EMBL/GenBank/DDBJ databases">
        <title>The Natural Products Discovery Center: Release of the First 8490 Sequenced Strains for Exploring Actinobacteria Biosynthetic Diversity.</title>
        <authorList>
            <person name="Kalkreuter E."/>
            <person name="Kautsar S.A."/>
            <person name="Yang D."/>
            <person name="Bader C.D."/>
            <person name="Teijaro C.N."/>
            <person name="Fluegel L."/>
            <person name="Davis C.M."/>
            <person name="Simpson J.R."/>
            <person name="Lauterbach L."/>
            <person name="Steele A.D."/>
            <person name="Gui C."/>
            <person name="Meng S."/>
            <person name="Li G."/>
            <person name="Viehrig K."/>
            <person name="Ye F."/>
            <person name="Su P."/>
            <person name="Kiefer A.F."/>
            <person name="Nichols A."/>
            <person name="Cepeda A.J."/>
            <person name="Yan W."/>
            <person name="Fan B."/>
            <person name="Jiang Y."/>
            <person name="Adhikari A."/>
            <person name="Zheng C.-J."/>
            <person name="Schuster L."/>
            <person name="Cowan T.M."/>
            <person name="Smanski M.J."/>
            <person name="Chevrette M.G."/>
            <person name="De Carvalho L.P.S."/>
            <person name="Shen B."/>
        </authorList>
    </citation>
    <scope>NUCLEOTIDE SEQUENCE [LARGE SCALE GENOMIC DNA]</scope>
    <source>
        <strain evidence="6 7">NPDC000234</strain>
    </source>
</reference>
<sequence length="208" mass="22631">MRGKELTAKGKATRRRIVAGAAEVLRERGVGSVTLDDVMARTSTSKSQLFHYFPDGKNELLLAVARFEAEQVLEDQQPYLGRLESWEDWERWRDAVIARYEAQGDTCPLGSLFLQVGRSTPGARAIVVELMRKWQESLAAGIRAVRANVGPGTDVDVDARAAALLAAIQGGVSILLSTGRSAHLRAALDQGIADLRRDLEPAGAARPR</sequence>
<evidence type="ECO:0000313" key="6">
    <source>
        <dbReference type="EMBL" id="MER7186475.1"/>
    </source>
</evidence>
<dbReference type="EMBL" id="JBEPEK010000599">
    <property type="protein sequence ID" value="MER7186475.1"/>
    <property type="molecule type" value="Genomic_DNA"/>
</dbReference>
<evidence type="ECO:0000256" key="4">
    <source>
        <dbReference type="PROSITE-ProRule" id="PRU00335"/>
    </source>
</evidence>
<dbReference type="InterPro" id="IPR036271">
    <property type="entry name" value="Tet_transcr_reg_TetR-rel_C_sf"/>
</dbReference>
<gene>
    <name evidence="6" type="ORF">ABT404_44640</name>
</gene>
<proteinExistence type="predicted"/>
<organism evidence="6 7">
    <name type="scientific">Streptomyces hyaluromycini</name>
    <dbReference type="NCBI Taxonomy" id="1377993"/>
    <lineage>
        <taxon>Bacteria</taxon>
        <taxon>Bacillati</taxon>
        <taxon>Actinomycetota</taxon>
        <taxon>Actinomycetes</taxon>
        <taxon>Kitasatosporales</taxon>
        <taxon>Streptomycetaceae</taxon>
        <taxon>Streptomyces</taxon>
    </lineage>
</organism>
<dbReference type="PANTHER" id="PTHR47506:SF3">
    <property type="entry name" value="HTH-TYPE TRANSCRIPTIONAL REGULATOR LMRA"/>
    <property type="match status" value="1"/>
</dbReference>
<dbReference type="PROSITE" id="PS50977">
    <property type="entry name" value="HTH_TETR_2"/>
    <property type="match status" value="1"/>
</dbReference>
<dbReference type="Pfam" id="PF16925">
    <property type="entry name" value="TetR_C_13"/>
    <property type="match status" value="1"/>
</dbReference>
<dbReference type="Proteomes" id="UP001474181">
    <property type="component" value="Unassembled WGS sequence"/>
</dbReference>
<protein>
    <submittedName>
        <fullName evidence="6">TetR/AcrR family transcriptional regulator</fullName>
    </submittedName>
</protein>
<comment type="caution">
    <text evidence="6">The sequence shown here is derived from an EMBL/GenBank/DDBJ whole genome shotgun (WGS) entry which is preliminary data.</text>
</comment>
<evidence type="ECO:0000256" key="3">
    <source>
        <dbReference type="ARBA" id="ARBA00023163"/>
    </source>
</evidence>
<dbReference type="RefSeq" id="WP_350790182.1">
    <property type="nucleotide sequence ID" value="NZ_JBEPEK010000599.1"/>
</dbReference>
<dbReference type="PANTHER" id="PTHR47506">
    <property type="entry name" value="TRANSCRIPTIONAL REGULATORY PROTEIN"/>
    <property type="match status" value="1"/>
</dbReference>
<dbReference type="InterPro" id="IPR011075">
    <property type="entry name" value="TetR_C"/>
</dbReference>
<dbReference type="InterPro" id="IPR001647">
    <property type="entry name" value="HTH_TetR"/>
</dbReference>
<keyword evidence="1" id="KW-0805">Transcription regulation</keyword>
<dbReference type="Gene3D" id="1.10.357.10">
    <property type="entry name" value="Tetracycline Repressor, domain 2"/>
    <property type="match status" value="1"/>
</dbReference>
<keyword evidence="3" id="KW-0804">Transcription</keyword>
<name>A0ABV1XBQ9_9ACTN</name>
<feature type="domain" description="HTH tetR-type" evidence="5">
    <location>
        <begin position="11"/>
        <end position="71"/>
    </location>
</feature>
<dbReference type="SUPFAM" id="SSF46689">
    <property type="entry name" value="Homeodomain-like"/>
    <property type="match status" value="1"/>
</dbReference>
<dbReference type="SUPFAM" id="SSF48498">
    <property type="entry name" value="Tetracyclin repressor-like, C-terminal domain"/>
    <property type="match status" value="1"/>
</dbReference>
<dbReference type="InterPro" id="IPR009057">
    <property type="entry name" value="Homeodomain-like_sf"/>
</dbReference>